<comment type="similarity">
    <text evidence="10">Belongs to the methyl-accepting chemotaxis (MCP) protein family.</text>
</comment>
<dbReference type="InterPro" id="IPR035965">
    <property type="entry name" value="PAS-like_dom_sf"/>
</dbReference>
<dbReference type="Pfam" id="PF00015">
    <property type="entry name" value="MCPsignal"/>
    <property type="match status" value="1"/>
</dbReference>
<feature type="domain" description="Methyl-accepting transducer" evidence="13">
    <location>
        <begin position="249"/>
        <end position="485"/>
    </location>
</feature>
<dbReference type="InterPro" id="IPR004089">
    <property type="entry name" value="MCPsignal_dom"/>
</dbReference>
<evidence type="ECO:0000259" key="14">
    <source>
        <dbReference type="PROSITE" id="PS50112"/>
    </source>
</evidence>
<dbReference type="CDD" id="cd00130">
    <property type="entry name" value="PAS"/>
    <property type="match status" value="1"/>
</dbReference>
<dbReference type="CDD" id="cd11386">
    <property type="entry name" value="MCP_signal"/>
    <property type="match status" value="1"/>
</dbReference>
<evidence type="ECO:0000256" key="6">
    <source>
        <dbReference type="ARBA" id="ARBA00022692"/>
    </source>
</evidence>
<evidence type="ECO:0000256" key="4">
    <source>
        <dbReference type="ARBA" id="ARBA00022500"/>
    </source>
</evidence>
<reference evidence="15 16" key="1">
    <citation type="submission" date="2020-08" db="EMBL/GenBank/DDBJ databases">
        <title>Oceanospirillum sp. nov. isolated from marine sediment.</title>
        <authorList>
            <person name="Ji X."/>
        </authorList>
    </citation>
    <scope>NUCLEOTIDE SEQUENCE [LARGE SCALE GENOMIC DNA]</scope>
    <source>
        <strain evidence="15 16">D5</strain>
    </source>
</reference>
<evidence type="ECO:0000256" key="8">
    <source>
        <dbReference type="ARBA" id="ARBA00023136"/>
    </source>
</evidence>
<organism evidence="15 16">
    <name type="scientific">Oceanospirillum sediminis</name>
    <dbReference type="NCBI Taxonomy" id="2760088"/>
    <lineage>
        <taxon>Bacteria</taxon>
        <taxon>Pseudomonadati</taxon>
        <taxon>Pseudomonadota</taxon>
        <taxon>Gammaproteobacteria</taxon>
        <taxon>Oceanospirillales</taxon>
        <taxon>Oceanospirillaceae</taxon>
        <taxon>Oceanospirillum</taxon>
    </lineage>
</organism>
<dbReference type="PANTHER" id="PTHR32089">
    <property type="entry name" value="METHYL-ACCEPTING CHEMOTAXIS PROTEIN MCPB"/>
    <property type="match status" value="1"/>
</dbReference>
<evidence type="ECO:0000256" key="2">
    <source>
        <dbReference type="ARBA" id="ARBA00022475"/>
    </source>
</evidence>
<keyword evidence="16" id="KW-1185">Reference proteome</keyword>
<keyword evidence="8 12" id="KW-0472">Membrane</keyword>
<dbReference type="InterPro" id="IPR004090">
    <property type="entry name" value="Chemotax_Me-accpt_rcpt"/>
</dbReference>
<dbReference type="PRINTS" id="PR00260">
    <property type="entry name" value="CHEMTRNSDUCR"/>
</dbReference>
<evidence type="ECO:0000256" key="3">
    <source>
        <dbReference type="ARBA" id="ARBA00022481"/>
    </source>
</evidence>
<dbReference type="GO" id="GO:0004888">
    <property type="term" value="F:transmembrane signaling receptor activity"/>
    <property type="evidence" value="ECO:0007669"/>
    <property type="project" value="InterPro"/>
</dbReference>
<dbReference type="Gene3D" id="1.10.287.950">
    <property type="entry name" value="Methyl-accepting chemotaxis protein"/>
    <property type="match status" value="1"/>
</dbReference>
<evidence type="ECO:0000256" key="10">
    <source>
        <dbReference type="ARBA" id="ARBA00029447"/>
    </source>
</evidence>
<dbReference type="GO" id="GO:0005886">
    <property type="term" value="C:plasma membrane"/>
    <property type="evidence" value="ECO:0007669"/>
    <property type="project" value="UniProtKB-SubCell"/>
</dbReference>
<evidence type="ECO:0000256" key="11">
    <source>
        <dbReference type="PROSITE-ProRule" id="PRU00284"/>
    </source>
</evidence>
<accession>A0A839IPY7</accession>
<dbReference type="GO" id="GO:0052131">
    <property type="term" value="P:positive aerotaxis"/>
    <property type="evidence" value="ECO:0007669"/>
    <property type="project" value="UniProtKB-ARBA"/>
</dbReference>
<dbReference type="SMART" id="SM00283">
    <property type="entry name" value="MA"/>
    <property type="match status" value="1"/>
</dbReference>
<name>A0A839IPY7_9GAMM</name>
<evidence type="ECO:0000256" key="5">
    <source>
        <dbReference type="ARBA" id="ARBA00022519"/>
    </source>
</evidence>
<dbReference type="RefSeq" id="WP_182808520.1">
    <property type="nucleotide sequence ID" value="NZ_JACJFM010000009.1"/>
</dbReference>
<dbReference type="Proteomes" id="UP000565262">
    <property type="component" value="Unassembled WGS sequence"/>
</dbReference>
<evidence type="ECO:0000256" key="7">
    <source>
        <dbReference type="ARBA" id="ARBA00022989"/>
    </source>
</evidence>
<dbReference type="SUPFAM" id="SSF58104">
    <property type="entry name" value="Methyl-accepting chemotaxis protein (MCP) signaling domain"/>
    <property type="match status" value="1"/>
</dbReference>
<dbReference type="PROSITE" id="PS50111">
    <property type="entry name" value="CHEMOTAXIS_TRANSDUC_2"/>
    <property type="match status" value="1"/>
</dbReference>
<keyword evidence="9 11" id="KW-0807">Transducer</keyword>
<dbReference type="GO" id="GO:0007165">
    <property type="term" value="P:signal transduction"/>
    <property type="evidence" value="ECO:0007669"/>
    <property type="project" value="UniProtKB-KW"/>
</dbReference>
<dbReference type="InterPro" id="IPR000014">
    <property type="entry name" value="PAS"/>
</dbReference>
<evidence type="ECO:0000313" key="15">
    <source>
        <dbReference type="EMBL" id="MBB1486734.1"/>
    </source>
</evidence>
<proteinExistence type="inferred from homology"/>
<dbReference type="NCBIfam" id="TIGR00229">
    <property type="entry name" value="sensory_box"/>
    <property type="match status" value="1"/>
</dbReference>
<dbReference type="PROSITE" id="PS50112">
    <property type="entry name" value="PAS"/>
    <property type="match status" value="1"/>
</dbReference>
<keyword evidence="7 12" id="KW-1133">Transmembrane helix</keyword>
<evidence type="ECO:0000256" key="12">
    <source>
        <dbReference type="SAM" id="Phobius"/>
    </source>
</evidence>
<keyword evidence="2" id="KW-1003">Cell membrane</keyword>
<feature type="domain" description="PAS" evidence="14">
    <location>
        <begin position="25"/>
        <end position="76"/>
    </location>
</feature>
<dbReference type="PANTHER" id="PTHR32089:SF74">
    <property type="entry name" value="METHYL-ACCEPTING CHEMOTAXIS PROTEIN AER"/>
    <property type="match status" value="1"/>
</dbReference>
<feature type="transmembrane region" description="Helical" evidence="12">
    <location>
        <begin position="174"/>
        <end position="195"/>
    </location>
</feature>
<keyword evidence="5" id="KW-0997">Cell inner membrane</keyword>
<evidence type="ECO:0000256" key="9">
    <source>
        <dbReference type="ARBA" id="ARBA00023224"/>
    </source>
</evidence>
<protein>
    <submittedName>
        <fullName evidence="15">PAS domain-containing protein</fullName>
    </submittedName>
</protein>
<sequence length="518" mass="56103">MKKNLPVTGVERHFPDGVPLVSTTDLKGRITYANDDFVKISGFSREELMGEMHNIVRHPDVPPAVFKDMWSTLKQGKPWMGVVKNRSKNGDYYWVNAFVTPIVEASQVIGFQSVRVHPEQSQIKRAEEIYQRVNQGRKRISRYDLSATLVASGVIGLTAMTSALLRYFTDLEPVYTLMASGVSGLIGAGICWALLSPLRVAVKHMTRKEDSALLAEMYSGSAAEAGRLAHATIMREANETAIRTRILYSANELSSLGQTTQEIADQASHAVSQQGDEVRHISSAISQMSVAIDEVALQSRNTSDAIASALQNARQGRAIVNGTIESIQQLSEQVQTTSAQVEHLAGVSKDIHHTVTLINDIAAQTNLLALNAAIEAARAGEQGRGFAVVADEVRQLAERTQASTEEIQHILQKLSRRTEEVAQVMRSSRTIAEQSVVQGEVAGNTLAEIEACMESINTMSEAIAKAATEQSMAAENVRNNLQTVNNATEAATLAAEQTSKASAALSDNVRVILQSIAG</sequence>
<dbReference type="FunFam" id="3.30.450.20:FF:000046">
    <property type="entry name" value="Aerotaxis sensor receptor"/>
    <property type="match status" value="1"/>
</dbReference>
<dbReference type="Pfam" id="PF08447">
    <property type="entry name" value="PAS_3"/>
    <property type="match status" value="1"/>
</dbReference>
<keyword evidence="6 12" id="KW-0812">Transmembrane</keyword>
<feature type="transmembrane region" description="Helical" evidence="12">
    <location>
        <begin position="145"/>
        <end position="168"/>
    </location>
</feature>
<dbReference type="FunFam" id="1.10.287.950:FF:000001">
    <property type="entry name" value="Methyl-accepting chemotaxis sensory transducer"/>
    <property type="match status" value="1"/>
</dbReference>
<dbReference type="InterPro" id="IPR013655">
    <property type="entry name" value="PAS_fold_3"/>
</dbReference>
<gene>
    <name evidence="15" type="ORF">H4O21_08945</name>
</gene>
<comment type="subcellular location">
    <subcellularLocation>
        <location evidence="1">Cell inner membrane</location>
        <topology evidence="1">Multi-pass membrane protein</topology>
    </subcellularLocation>
</comment>
<dbReference type="EMBL" id="JACJFM010000009">
    <property type="protein sequence ID" value="MBB1486734.1"/>
    <property type="molecule type" value="Genomic_DNA"/>
</dbReference>
<evidence type="ECO:0000256" key="1">
    <source>
        <dbReference type="ARBA" id="ARBA00004429"/>
    </source>
</evidence>
<evidence type="ECO:0000313" key="16">
    <source>
        <dbReference type="Proteomes" id="UP000565262"/>
    </source>
</evidence>
<keyword evidence="3" id="KW-0488">Methylation</keyword>
<evidence type="ECO:0000259" key="13">
    <source>
        <dbReference type="PROSITE" id="PS50111"/>
    </source>
</evidence>
<keyword evidence="4" id="KW-0145">Chemotaxis</keyword>
<dbReference type="AlphaFoldDB" id="A0A839IPY7"/>
<comment type="caution">
    <text evidence="15">The sequence shown here is derived from an EMBL/GenBank/DDBJ whole genome shotgun (WGS) entry which is preliminary data.</text>
</comment>
<dbReference type="Gene3D" id="3.30.450.20">
    <property type="entry name" value="PAS domain"/>
    <property type="match status" value="1"/>
</dbReference>
<dbReference type="SUPFAM" id="SSF55785">
    <property type="entry name" value="PYP-like sensor domain (PAS domain)"/>
    <property type="match status" value="1"/>
</dbReference>